<organism evidence="2 3">
    <name type="scientific">Corynebacterium guangdongense</name>
    <dbReference type="NCBI Taxonomy" id="1783348"/>
    <lineage>
        <taxon>Bacteria</taxon>
        <taxon>Bacillati</taxon>
        <taxon>Actinomycetota</taxon>
        <taxon>Actinomycetes</taxon>
        <taxon>Mycobacteriales</taxon>
        <taxon>Corynebacteriaceae</taxon>
        <taxon>Corynebacterium</taxon>
    </lineage>
</organism>
<protein>
    <submittedName>
        <fullName evidence="2">Uncharacterized protein</fullName>
    </submittedName>
</protein>
<feature type="region of interest" description="Disordered" evidence="1">
    <location>
        <begin position="1155"/>
        <end position="1176"/>
    </location>
</feature>
<proteinExistence type="predicted"/>
<sequence>MAGKRRNEEENLIEAVAYADTAHDKLRAAEEVLAQRIDAVEGETVSLVELELIDEEIKWIDLQVGHALTGTSVEELLAAHPRMVLASLAGAAMRADTDATFWADWLRRTGITDPDFDTDKVDRQIPAMMRAARLKAYGVADTADSNVNQIRLHVGITASGMQALVEAYLDEEVSATRLALAIQKDETAPWTLREFLRLEPTLAAYLITSVTEFIDYTLDTPDWYAAERRDVFEGHADLPSLMFAELVHVLAHRDEYGREGTPTERVFTRPRIWLDDALGTVHLRLTLPTGEHEADWVLSSPSGVRRVRQAADETTVDQPAHDVALQESAPAFTVSLPAHGREWDMDLFHPDKPVIFFNVDTGRRVGRIRRLRATEVLAVAPAQTTFTGDDGVPVHDPAQATELRSWAGWQMYRLDLSSTSSVDVAFDQISTRLNVQLDRRSKMRFGTSDPIPGMVGPDGRPVFGSSPTITVPASETGEWTRRIFFIDGEERQDVFGVPLICEIGATTPIFGDSSDVWIGRFDVHVFHNGRFVASRIYNMAESMAVTFEYEASYPLDFRYPEATPTAAGLTVAHYQLNYVGEKDFEVSDEWGELDSDHLTSPEVLESGEGYTLEPIIVPQRLTFRIDRVDRAGTWRSFPEAIDTDVLDPDGDVVIRLPEKANSAELTLVDLGRPQEGGRTVALDPVDGRTFRAAISALARFYHGAETVMLSLTWNSDAMLAEVSTKRSRTRAAKKGRTANLGLLTRQPLLVSAAVEDGVLTLEPAQTAARFHVWAWPLSDLSGDPVELDVDPVTYTAELPPELADADALVIDAAETGFVLDPVAPTVPSARALLVGAAEEKDVDLEQAWAGENLLAALNHPSAAARSALQEHPRAALCALSESPLGKERRVAAFISSGLVARPFTAAPDADTDTDTDTDPQFWASALADVSDLLTLAAAGAADSAEATAKLTHLRQLGGPGLVDTLRSGWAVGDTFASINKAERAFLDMYEGALLNGVPPVPQPWASENRRRQALTELYSRRHLIAHLGVVPGLVEQVIRLENRVLKNAQTTVLAMQATQRSEAQDQGDPMTEPWAWVPYISTTLSFLARQRAHDVIGPIRGGDAVFHAWAKLAAVVPQLTITDILLADATVASTRHNVVPEIAVEPAPVVAVSTPAPPTPVAEEPEVQTPVEPEPEVEAEVEPEPEVEPEVHAPAPAPSFEELAAAVIADPEFVEEPEAEAAPKPKTEPTPVVEKPVKVEPEKTVSAPAPAKEVPAAKSPEPRVEKPAEPAEEAVPISPTQARNRAVIDIHRALIGAISSFVGAALPEDATPEELMLRAGFVGDIVGRIRAYPLNVDKDSRADLAELLKQAEVHAKTTGSTAKLEAFLKEELQVLKEQ</sequence>
<feature type="region of interest" description="Disordered" evidence="1">
    <location>
        <begin position="1216"/>
        <end position="1276"/>
    </location>
</feature>
<reference evidence="2" key="1">
    <citation type="submission" date="2023-07" db="EMBL/GenBank/DDBJ databases">
        <title>Sequencing the genomes of 1000 actinobacteria strains.</title>
        <authorList>
            <person name="Klenk H.-P."/>
        </authorList>
    </citation>
    <scope>NUCLEOTIDE SEQUENCE</scope>
    <source>
        <strain evidence="2">DSM 107476</strain>
    </source>
</reference>
<evidence type="ECO:0000256" key="1">
    <source>
        <dbReference type="SAM" id="MobiDB-lite"/>
    </source>
</evidence>
<dbReference type="RefSeq" id="WP_290197107.1">
    <property type="nucleotide sequence ID" value="NZ_CP047654.1"/>
</dbReference>
<gene>
    <name evidence="2" type="ORF">J2S39_000043</name>
</gene>
<comment type="caution">
    <text evidence="2">The sequence shown here is derived from an EMBL/GenBank/DDBJ whole genome shotgun (WGS) entry which is preliminary data.</text>
</comment>
<accession>A0ABU1ZTW0</accession>
<name>A0ABU1ZTW0_9CORY</name>
<evidence type="ECO:0000313" key="3">
    <source>
        <dbReference type="Proteomes" id="UP001180840"/>
    </source>
</evidence>
<evidence type="ECO:0000313" key="2">
    <source>
        <dbReference type="EMBL" id="MDR7328367.1"/>
    </source>
</evidence>
<feature type="compositionally biased region" description="Basic and acidic residues" evidence="1">
    <location>
        <begin position="1260"/>
        <end position="1269"/>
    </location>
</feature>
<dbReference type="EMBL" id="JAVDXZ010000001">
    <property type="protein sequence ID" value="MDR7328367.1"/>
    <property type="molecule type" value="Genomic_DNA"/>
</dbReference>
<dbReference type="Proteomes" id="UP001180840">
    <property type="component" value="Unassembled WGS sequence"/>
</dbReference>
<keyword evidence="3" id="KW-1185">Reference proteome</keyword>
<feature type="compositionally biased region" description="Low complexity" evidence="1">
    <location>
        <begin position="1244"/>
        <end position="1259"/>
    </location>
</feature>